<dbReference type="EMBL" id="JACHYB010000002">
    <property type="protein sequence ID" value="MBB3187985.1"/>
    <property type="molecule type" value="Genomic_DNA"/>
</dbReference>
<feature type="binding site" evidence="6">
    <location>
        <position position="65"/>
    </location>
    <ligand>
        <name>a divalent metal cation</name>
        <dbReference type="ChEBI" id="CHEBI:60240"/>
        <label>1</label>
    </ligand>
</feature>
<protein>
    <recommendedName>
        <fullName evidence="3 5">GTP cyclohydrolase 1 type 2 homolog</fullName>
    </recommendedName>
</protein>
<comment type="subunit">
    <text evidence="2">Homohexamer.</text>
</comment>
<dbReference type="InterPro" id="IPR036069">
    <property type="entry name" value="DUF34/NIF3_sf"/>
</dbReference>
<dbReference type="FunFam" id="3.40.1390.30:FF:000001">
    <property type="entry name" value="GTP cyclohydrolase 1 type 2"/>
    <property type="match status" value="1"/>
</dbReference>
<dbReference type="PANTHER" id="PTHR13799">
    <property type="entry name" value="NGG1 INTERACTING FACTOR 3"/>
    <property type="match status" value="1"/>
</dbReference>
<gene>
    <name evidence="7" type="ORF">FHX64_002183</name>
</gene>
<dbReference type="Pfam" id="PF01784">
    <property type="entry name" value="DUF34_NIF3"/>
    <property type="match status" value="1"/>
</dbReference>
<keyword evidence="8" id="KW-1185">Reference proteome</keyword>
<dbReference type="PIRSF" id="PIRSF037489">
    <property type="entry name" value="UCP037489_NIF3_YqfO"/>
    <property type="match status" value="1"/>
</dbReference>
<dbReference type="FunFam" id="3.30.70.120:FF:000006">
    <property type="entry name" value="GTP cyclohydrolase 1 type 2 homolog"/>
    <property type="match status" value="1"/>
</dbReference>
<dbReference type="PANTHER" id="PTHR13799:SF14">
    <property type="entry name" value="GTP CYCLOHYDROLASE 1 TYPE 2 HOMOLOG"/>
    <property type="match status" value="1"/>
</dbReference>
<dbReference type="Proteomes" id="UP000544222">
    <property type="component" value="Unassembled WGS sequence"/>
</dbReference>
<evidence type="ECO:0000256" key="5">
    <source>
        <dbReference type="PIRNR" id="PIRNR037489"/>
    </source>
</evidence>
<evidence type="ECO:0000256" key="1">
    <source>
        <dbReference type="ARBA" id="ARBA00006964"/>
    </source>
</evidence>
<dbReference type="InterPro" id="IPR002678">
    <property type="entry name" value="DUF34/NIF3"/>
</dbReference>
<feature type="binding site" evidence="6">
    <location>
        <position position="327"/>
    </location>
    <ligand>
        <name>a divalent metal cation</name>
        <dbReference type="ChEBI" id="CHEBI:60240"/>
        <label>1</label>
    </ligand>
</feature>
<organism evidence="7 8">
    <name type="scientific">Microbacter margulisiae</name>
    <dbReference type="NCBI Taxonomy" id="1350067"/>
    <lineage>
        <taxon>Bacteria</taxon>
        <taxon>Pseudomonadati</taxon>
        <taxon>Bacteroidota</taxon>
        <taxon>Bacteroidia</taxon>
        <taxon>Bacteroidales</taxon>
        <taxon>Porphyromonadaceae</taxon>
        <taxon>Microbacter</taxon>
    </lineage>
</organism>
<evidence type="ECO:0000313" key="7">
    <source>
        <dbReference type="EMBL" id="MBB3187985.1"/>
    </source>
</evidence>
<feature type="binding site" evidence="6">
    <location>
        <position position="331"/>
    </location>
    <ligand>
        <name>a divalent metal cation</name>
        <dbReference type="ChEBI" id="CHEBI:60240"/>
        <label>1</label>
    </ligand>
</feature>
<evidence type="ECO:0000313" key="8">
    <source>
        <dbReference type="Proteomes" id="UP000544222"/>
    </source>
</evidence>
<dbReference type="AlphaFoldDB" id="A0A7W5H2P3"/>
<comment type="caution">
    <text evidence="7">The sequence shown here is derived from an EMBL/GenBank/DDBJ whole genome shotgun (WGS) entry which is preliminary data.</text>
</comment>
<proteinExistence type="inferred from homology"/>
<feature type="binding site" evidence="6">
    <location>
        <position position="103"/>
    </location>
    <ligand>
        <name>a divalent metal cation</name>
        <dbReference type="ChEBI" id="CHEBI:60240"/>
        <label>1</label>
    </ligand>
</feature>
<dbReference type="InterPro" id="IPR017221">
    <property type="entry name" value="DUF34/NIF3_bac"/>
</dbReference>
<dbReference type="Gene3D" id="3.40.1390.30">
    <property type="entry name" value="NIF3 (NGG1p interacting factor 3)-like"/>
    <property type="match status" value="1"/>
</dbReference>
<evidence type="ECO:0000256" key="4">
    <source>
        <dbReference type="ARBA" id="ARBA00022723"/>
    </source>
</evidence>
<accession>A0A7W5H2P3</accession>
<feature type="binding site" evidence="6">
    <location>
        <position position="64"/>
    </location>
    <ligand>
        <name>a divalent metal cation</name>
        <dbReference type="ChEBI" id="CHEBI:60240"/>
        <label>2</label>
    </ligand>
</feature>
<keyword evidence="4 5" id="KW-0479">Metal-binding</keyword>
<comment type="similarity">
    <text evidence="1 5">Belongs to the GTP cyclohydrolase I type 2/NIF3 family.</text>
</comment>
<evidence type="ECO:0000256" key="6">
    <source>
        <dbReference type="PIRSR" id="PIRSR602678-1"/>
    </source>
</evidence>
<dbReference type="NCBIfam" id="TIGR00486">
    <property type="entry name" value="YbgI_SA1388"/>
    <property type="match status" value="1"/>
</dbReference>
<sequence>MTINQVCQWIEEIAPLSLQEEYDNAGLQIGDRSREITGVLLTLDVTEKIIEEAIAKHCNFIIAHHPLLFKGLKQITGNNYTERCVISAIQHNIAIYAAHTNLDNINIGVNRKIAEKLSLQNCHILAPQTNQLLKLITFVPITHADIVRDALFAAGAGSIGNYDACSFNSEGIGTFRANEGTHPFVGDLHEWHHEKEIRIEVIAFVHQRAQIEKELLKVHPYEEPAFDWIVLQNQSAATGTGMLGTLSSPVSEIEFLQQVKDTFQTPLIRHTALLGKPIHKVALCGGSGSFLLPAAIAAKADVYISADFKYHEFFNADNRLLIADVGHYESEQFTKELLKEQIQKKMPTFALHLSTTLTNPVQYF</sequence>
<dbReference type="GO" id="GO:0046872">
    <property type="term" value="F:metal ion binding"/>
    <property type="evidence" value="ECO:0007669"/>
    <property type="project" value="UniProtKB-UniRule"/>
</dbReference>
<dbReference type="SUPFAM" id="SSF102705">
    <property type="entry name" value="NIF3 (NGG1p interacting factor 3)-like"/>
    <property type="match status" value="1"/>
</dbReference>
<dbReference type="RefSeq" id="WP_183413780.1">
    <property type="nucleotide sequence ID" value="NZ_JACHYB010000002.1"/>
</dbReference>
<reference evidence="7 8" key="1">
    <citation type="submission" date="2020-08" db="EMBL/GenBank/DDBJ databases">
        <title>Genomic Encyclopedia of Type Strains, Phase IV (KMG-IV): sequencing the most valuable type-strain genomes for metagenomic binning, comparative biology and taxonomic classification.</title>
        <authorList>
            <person name="Goeker M."/>
        </authorList>
    </citation>
    <scope>NUCLEOTIDE SEQUENCE [LARGE SCALE GENOMIC DNA]</scope>
    <source>
        <strain evidence="7 8">DSM 27471</strain>
    </source>
</reference>
<evidence type="ECO:0000256" key="3">
    <source>
        <dbReference type="ARBA" id="ARBA00022112"/>
    </source>
</evidence>
<dbReference type="GO" id="GO:0005737">
    <property type="term" value="C:cytoplasm"/>
    <property type="evidence" value="ECO:0007669"/>
    <property type="project" value="TreeGrafter"/>
</dbReference>
<name>A0A7W5H2P3_9PORP</name>
<dbReference type="InterPro" id="IPR015867">
    <property type="entry name" value="N-reg_PII/ATP_PRibTrfase_C"/>
</dbReference>
<dbReference type="Gene3D" id="3.30.70.120">
    <property type="match status" value="1"/>
</dbReference>
<evidence type="ECO:0000256" key="2">
    <source>
        <dbReference type="ARBA" id="ARBA00011643"/>
    </source>
</evidence>